<dbReference type="Pfam" id="PF25298">
    <property type="entry name" value="Baculo_FP_2nd"/>
    <property type="match status" value="1"/>
</dbReference>
<name>A0A4C1TTW0_EUMVA</name>
<dbReference type="InterPro" id="IPR057251">
    <property type="entry name" value="FP_C"/>
</dbReference>
<keyword evidence="3" id="KW-1185">Reference proteome</keyword>
<protein>
    <recommendedName>
        <fullName evidence="1">FP protein C-terminal domain-containing protein</fullName>
    </recommendedName>
</protein>
<organism evidence="2 3">
    <name type="scientific">Eumeta variegata</name>
    <name type="common">Bagworm moth</name>
    <name type="synonym">Eumeta japonica</name>
    <dbReference type="NCBI Taxonomy" id="151549"/>
    <lineage>
        <taxon>Eukaryota</taxon>
        <taxon>Metazoa</taxon>
        <taxon>Ecdysozoa</taxon>
        <taxon>Arthropoda</taxon>
        <taxon>Hexapoda</taxon>
        <taxon>Insecta</taxon>
        <taxon>Pterygota</taxon>
        <taxon>Neoptera</taxon>
        <taxon>Endopterygota</taxon>
        <taxon>Lepidoptera</taxon>
        <taxon>Glossata</taxon>
        <taxon>Ditrysia</taxon>
        <taxon>Tineoidea</taxon>
        <taxon>Psychidae</taxon>
        <taxon>Oiketicinae</taxon>
        <taxon>Eumeta</taxon>
    </lineage>
</organism>
<dbReference type="AlphaFoldDB" id="A0A4C1TTW0"/>
<feature type="domain" description="FP protein C-terminal" evidence="1">
    <location>
        <begin position="60"/>
        <end position="109"/>
    </location>
</feature>
<dbReference type="OrthoDB" id="7490514at2759"/>
<evidence type="ECO:0000259" key="1">
    <source>
        <dbReference type="Pfam" id="PF25298"/>
    </source>
</evidence>
<comment type="caution">
    <text evidence="2">The sequence shown here is derived from an EMBL/GenBank/DDBJ whole genome shotgun (WGS) entry which is preliminary data.</text>
</comment>
<accession>A0A4C1TTW0</accession>
<proteinExistence type="predicted"/>
<evidence type="ECO:0000313" key="2">
    <source>
        <dbReference type="EMBL" id="GBP17455.1"/>
    </source>
</evidence>
<dbReference type="Proteomes" id="UP000299102">
    <property type="component" value="Unassembled WGS sequence"/>
</dbReference>
<reference evidence="2 3" key="1">
    <citation type="journal article" date="2019" name="Commun. Biol.">
        <title>The bagworm genome reveals a unique fibroin gene that provides high tensile strength.</title>
        <authorList>
            <person name="Kono N."/>
            <person name="Nakamura H."/>
            <person name="Ohtoshi R."/>
            <person name="Tomita M."/>
            <person name="Numata K."/>
            <person name="Arakawa K."/>
        </authorList>
    </citation>
    <scope>NUCLEOTIDE SEQUENCE [LARGE SCALE GENOMIC DNA]</scope>
</reference>
<sequence>MLSVLACWYDLPNGLEGLGAAGARAPRPTAGGGALRRSTTTAGIGISSDERRLYVNERVTRFNRHIFYRARKNSLNVNWKYVWTTDGKIYAQKEHGASRYRVRAGTAIEQMFGRK</sequence>
<dbReference type="EMBL" id="BGZK01000087">
    <property type="protein sequence ID" value="GBP17455.1"/>
    <property type="molecule type" value="Genomic_DNA"/>
</dbReference>
<evidence type="ECO:0000313" key="3">
    <source>
        <dbReference type="Proteomes" id="UP000299102"/>
    </source>
</evidence>
<gene>
    <name evidence="2" type="ORF">EVAR_8806_1</name>
</gene>